<keyword evidence="4" id="KW-1185">Reference proteome</keyword>
<dbReference type="InterPro" id="IPR008042">
    <property type="entry name" value="Retrotrans_Pao"/>
</dbReference>
<comment type="caution">
    <text evidence="3">The sequence shown here is derived from an EMBL/GenBank/DDBJ whole genome shotgun (WGS) entry which is preliminary data.</text>
</comment>
<dbReference type="SUPFAM" id="SSF56672">
    <property type="entry name" value="DNA/RNA polymerases"/>
    <property type="match status" value="1"/>
</dbReference>
<evidence type="ECO:0000313" key="3">
    <source>
        <dbReference type="EMBL" id="CAK1599309.1"/>
    </source>
</evidence>
<dbReference type="PANTHER" id="PTHR47331">
    <property type="entry name" value="PHD-TYPE DOMAIN-CONTAINING PROTEIN"/>
    <property type="match status" value="1"/>
</dbReference>
<feature type="region of interest" description="Disordered" evidence="1">
    <location>
        <begin position="399"/>
        <end position="420"/>
    </location>
</feature>
<dbReference type="PANTHER" id="PTHR47331:SF1">
    <property type="entry name" value="GAG-LIKE PROTEIN"/>
    <property type="match status" value="1"/>
</dbReference>
<dbReference type="InterPro" id="IPR043502">
    <property type="entry name" value="DNA/RNA_pol_sf"/>
</dbReference>
<evidence type="ECO:0000313" key="4">
    <source>
        <dbReference type="Proteomes" id="UP001314205"/>
    </source>
</evidence>
<feature type="domain" description="DUF5641" evidence="2">
    <location>
        <begin position="1341"/>
        <end position="1381"/>
    </location>
</feature>
<dbReference type="GO" id="GO:0071897">
    <property type="term" value="P:DNA biosynthetic process"/>
    <property type="evidence" value="ECO:0007669"/>
    <property type="project" value="UniProtKB-ARBA"/>
</dbReference>
<protein>
    <recommendedName>
        <fullName evidence="2">DUF5641 domain-containing protein</fullName>
    </recommendedName>
</protein>
<dbReference type="Gene3D" id="2.40.70.10">
    <property type="entry name" value="Acid Proteases"/>
    <property type="match status" value="1"/>
</dbReference>
<accession>A0AAV1LW89</accession>
<dbReference type="InterPro" id="IPR005312">
    <property type="entry name" value="DUF1759"/>
</dbReference>
<proteinExistence type="predicted"/>
<dbReference type="Pfam" id="PF03564">
    <property type="entry name" value="DUF1759"/>
    <property type="match status" value="1"/>
</dbReference>
<dbReference type="Proteomes" id="UP001314205">
    <property type="component" value="Unassembled WGS sequence"/>
</dbReference>
<gene>
    <name evidence="3" type="ORF">PARMNEM_LOCUS18201</name>
</gene>
<dbReference type="Pfam" id="PF05380">
    <property type="entry name" value="Peptidase_A17"/>
    <property type="match status" value="1"/>
</dbReference>
<evidence type="ECO:0000256" key="1">
    <source>
        <dbReference type="SAM" id="MobiDB-lite"/>
    </source>
</evidence>
<name>A0AAV1LW89_9NEOP</name>
<sequence length="1385" mass="157763">MEGLINVLKDQQNVITKGLTNFKKCGKDRLTIEYVETRQELLEKDWALFKENNTKLYERFKAEDISQRVVDIYDATEDTYIVYKSLMKTTLNTIRSAKDSLNQANTSSTFNKSSSSFVKLPKISIPTFSGKYDEWTTFHDLFTSLVHNNESLDNVQRLHYLKSHLSGEAEQLIRHTPVTDANYIQCWNQLQKRYNNKKYLTNCILKRLFNQKRMQVESSTALKELLDTTCDCLNALNNLGINVSTWDVIIIHIVSFKLDNETRKQWELSVGNNDSSNDLPTFNQFKAFIENRFRALECLDPKRVPVHQSNNVNKASIAHSPKAMLTTSSSMRCEFCLEGHKLCFCKKFSKQTVEARRDFVIKHKICFNCLGGNHMVSECRKPTTCKVCQRRHHSLLHIISQESDKRDQPSTASTVDSVSSPNAGPIVSCLSIGNTPKPRQVLLATALIKAESRSGDFQMVRALLDQGSQACFITEAVVQLLNLKKIPIQGTISGLGGNSSTKATYMVRLNIKSRVDPVFSLTVNAYVLTKITSYLPEYKVHTTLDWLSVNTLQLADPEFNTPNKIDVLLGADAYSCIIKAGIVKSPSGTLIAQSTTLGWVLSGAVSRESSTKINVLHAQLSDDELLRRFWEIEEQNSSKKILTPEEKKCEELYSKTTIRDVSGRYVVRLPFREENPSCKGCGSRAIAERRFKSLEKRLGRDVDLKERYKQVIEEYLQLGHMRKIDKRDKNRDAAVYLPHHAVIREDKTTSKVRVVFNASEKNNNGVSLNDTLMVGPTLQSDLRHTVLRWRFHPIALVADIVKMYRQVRISDEDAMFQRVLWRDSSEIEIEDYELVTVTFGTASAPYQAVRTLHQVAYDEGHNYTVAADKILNCFYMDDLMTGCNDVEEGLEIHRQMTDLLGKGGFALQKWNSNNQDIVNKIQDIESNILKGQIDQNRTKDNKDNTNNHNIIQDIKSIEQYKPNKSGNKQNEVEIKLDSTIKILGLTWNRNADCFQYTVNLPMPTTAPVTKRAIISVIARLFDPLGWLAPSMIIAKVFIQKLWLAGVDWDQELTDDLINEWIPYREELILLTKVRIPRWLGTRSNDYLELHGFSDASKTAYAAAVYLRVVGSDGNINVSLLVAKTRVAPVKQISIPRLELCGAVLLSQLLSQTAEVLNVSQERVKAWTDSTVVLAWINSHPSRWKTFVANRTSEILTSMKASQWFHVSTKDNPADCASRGILPSSIPENNLWFTGPPFLKLQNVVYNRPNHNNCTTDLEESAKVHVATIPNESFFDRFSQLRRLVRIVAYCRRFLKENKIYRKGYLQKTELDAALESCIRKTQRELFTTEYEELKNKGYIQLKSSPLRIIEKHPGDDNITRVATLRTKSSTIKRPTSKLCILPVSQ</sequence>
<reference evidence="3 4" key="1">
    <citation type="submission" date="2023-11" db="EMBL/GenBank/DDBJ databases">
        <authorList>
            <person name="Hedman E."/>
            <person name="Englund M."/>
            <person name="Stromberg M."/>
            <person name="Nyberg Akerstrom W."/>
            <person name="Nylinder S."/>
            <person name="Jareborg N."/>
            <person name="Kallberg Y."/>
            <person name="Kronander E."/>
        </authorList>
    </citation>
    <scope>NUCLEOTIDE SEQUENCE [LARGE SCALE GENOMIC DNA]</scope>
</reference>
<dbReference type="Pfam" id="PF18701">
    <property type="entry name" value="DUF5641"/>
    <property type="match status" value="1"/>
</dbReference>
<evidence type="ECO:0000259" key="2">
    <source>
        <dbReference type="Pfam" id="PF18701"/>
    </source>
</evidence>
<organism evidence="3 4">
    <name type="scientific">Parnassius mnemosyne</name>
    <name type="common">clouded apollo</name>
    <dbReference type="NCBI Taxonomy" id="213953"/>
    <lineage>
        <taxon>Eukaryota</taxon>
        <taxon>Metazoa</taxon>
        <taxon>Ecdysozoa</taxon>
        <taxon>Arthropoda</taxon>
        <taxon>Hexapoda</taxon>
        <taxon>Insecta</taxon>
        <taxon>Pterygota</taxon>
        <taxon>Neoptera</taxon>
        <taxon>Endopterygota</taxon>
        <taxon>Lepidoptera</taxon>
        <taxon>Glossata</taxon>
        <taxon>Ditrysia</taxon>
        <taxon>Papilionoidea</taxon>
        <taxon>Papilionidae</taxon>
        <taxon>Parnassiinae</taxon>
        <taxon>Parnassini</taxon>
        <taxon>Parnassius</taxon>
        <taxon>Driopa</taxon>
    </lineage>
</organism>
<dbReference type="EMBL" id="CAVLGL010000115">
    <property type="protein sequence ID" value="CAK1599309.1"/>
    <property type="molecule type" value="Genomic_DNA"/>
</dbReference>
<dbReference type="InterPro" id="IPR040676">
    <property type="entry name" value="DUF5641"/>
</dbReference>
<dbReference type="InterPro" id="IPR021109">
    <property type="entry name" value="Peptidase_aspartic_dom_sf"/>
</dbReference>
<feature type="compositionally biased region" description="Polar residues" evidence="1">
    <location>
        <begin position="409"/>
        <end position="420"/>
    </location>
</feature>